<reference evidence="4" key="1">
    <citation type="journal article" date="2019" name="Int. J. Syst. Evol. Microbiol.">
        <title>The Global Catalogue of Microorganisms (GCM) 10K type strain sequencing project: providing services to taxonomists for standard genome sequencing and annotation.</title>
        <authorList>
            <consortium name="The Broad Institute Genomics Platform"/>
            <consortium name="The Broad Institute Genome Sequencing Center for Infectious Disease"/>
            <person name="Wu L."/>
            <person name="Ma J."/>
        </authorList>
    </citation>
    <scope>NUCLEOTIDE SEQUENCE [LARGE SCALE GENOMIC DNA]</scope>
    <source>
        <strain evidence="4">TBRC 7912</strain>
    </source>
</reference>
<dbReference type="RefSeq" id="WP_386195834.1">
    <property type="nucleotide sequence ID" value="NZ_JBHSBC010000048.1"/>
</dbReference>
<evidence type="ECO:0000256" key="2">
    <source>
        <dbReference type="SAM" id="SignalP"/>
    </source>
</evidence>
<feature type="region of interest" description="Disordered" evidence="1">
    <location>
        <begin position="329"/>
        <end position="415"/>
    </location>
</feature>
<evidence type="ECO:0000256" key="1">
    <source>
        <dbReference type="SAM" id="MobiDB-lite"/>
    </source>
</evidence>
<organism evidence="3 4">
    <name type="scientific">Streptosporangium jomthongense</name>
    <dbReference type="NCBI Taxonomy" id="1193683"/>
    <lineage>
        <taxon>Bacteria</taxon>
        <taxon>Bacillati</taxon>
        <taxon>Actinomycetota</taxon>
        <taxon>Actinomycetes</taxon>
        <taxon>Streptosporangiales</taxon>
        <taxon>Streptosporangiaceae</taxon>
        <taxon>Streptosporangium</taxon>
    </lineage>
</organism>
<keyword evidence="2" id="KW-0732">Signal</keyword>
<evidence type="ECO:0000313" key="3">
    <source>
        <dbReference type="EMBL" id="MFC3985687.1"/>
    </source>
</evidence>
<feature type="compositionally biased region" description="Low complexity" evidence="1">
    <location>
        <begin position="329"/>
        <end position="379"/>
    </location>
</feature>
<feature type="compositionally biased region" description="Low complexity" evidence="1">
    <location>
        <begin position="388"/>
        <end position="415"/>
    </location>
</feature>
<gene>
    <name evidence="3" type="ORF">ACFOYY_36550</name>
</gene>
<proteinExistence type="predicted"/>
<evidence type="ECO:0000313" key="4">
    <source>
        <dbReference type="Proteomes" id="UP001595698"/>
    </source>
</evidence>
<sequence>MTTWTCATAWAAVDVPPASASPAPVPTPASVPASDSASGSVSGSAVSTPAAGPVPGPGSAAPAPEPGSAPACKLVNGGFEEPGSLHGQGNLRSGLPGWSTSADDGLIEIWGPDVPSVRPDTGRQFAEVNGTATATLSQDVRTVPGATLTWHLAHRGRSAGEDVLQLRIGGVTQVPMGQNTSDIADDNAGWGHYTGRYSVPPGQTVTRFEFVSISTAGDQPDQGNLLDSVEISCEPPCVRNVPPTSPYLLLTGPANSELTGGLSSSDPEGGEITYLLDGAASPQVSITSEGRVTLRPMAPAIWEVPVKACDRDGSCTKGRIVAVISAPATPAVSAPAVSTPTGPAVSTPASTTSTTPATTGTATTPASTAPAASAPETTGDPAERAETTETTGITQAATADTVTTPATLAVPPAGG</sequence>
<dbReference type="EMBL" id="JBHSBC010000048">
    <property type="protein sequence ID" value="MFC3985687.1"/>
    <property type="molecule type" value="Genomic_DNA"/>
</dbReference>
<dbReference type="Proteomes" id="UP001595698">
    <property type="component" value="Unassembled WGS sequence"/>
</dbReference>
<protein>
    <submittedName>
        <fullName evidence="3">Uncharacterized protein</fullName>
    </submittedName>
</protein>
<accession>A0ABV8FEK2</accession>
<dbReference type="Gene3D" id="2.60.120.260">
    <property type="entry name" value="Galactose-binding domain-like"/>
    <property type="match status" value="1"/>
</dbReference>
<feature type="chain" id="PRO_5045180454" evidence="2">
    <location>
        <begin position="21"/>
        <end position="415"/>
    </location>
</feature>
<keyword evidence="4" id="KW-1185">Reference proteome</keyword>
<feature type="compositionally biased region" description="Low complexity" evidence="1">
    <location>
        <begin position="30"/>
        <end position="71"/>
    </location>
</feature>
<feature type="region of interest" description="Disordered" evidence="1">
    <location>
        <begin position="15"/>
        <end position="97"/>
    </location>
</feature>
<name>A0ABV8FEK2_9ACTN</name>
<feature type="signal peptide" evidence="2">
    <location>
        <begin position="1"/>
        <end position="20"/>
    </location>
</feature>
<comment type="caution">
    <text evidence="3">The sequence shown here is derived from an EMBL/GenBank/DDBJ whole genome shotgun (WGS) entry which is preliminary data.</text>
</comment>